<dbReference type="AlphaFoldDB" id="A0A7G7G9W3"/>
<organism evidence="1 2">
    <name type="scientific">Adhaeribacter swui</name>
    <dbReference type="NCBI Taxonomy" id="2086471"/>
    <lineage>
        <taxon>Bacteria</taxon>
        <taxon>Pseudomonadati</taxon>
        <taxon>Bacteroidota</taxon>
        <taxon>Cytophagia</taxon>
        <taxon>Cytophagales</taxon>
        <taxon>Hymenobacteraceae</taxon>
        <taxon>Adhaeribacter</taxon>
    </lineage>
</organism>
<evidence type="ECO:0008006" key="3">
    <source>
        <dbReference type="Google" id="ProtNLM"/>
    </source>
</evidence>
<gene>
    <name evidence="1" type="ORF">HUW51_14900</name>
</gene>
<protein>
    <recommendedName>
        <fullName evidence="3">DUF5655 domain-containing protein</fullName>
    </recommendedName>
</protein>
<name>A0A7G7G9W3_9BACT</name>
<sequence>MNQNLPRNASYKTVEEFLANKSAHTKELYYHFIQEYLFLADIQVRPAKTMIGIATPRKRIAYITQLGRNFIHVYFPFEKPYPDNLCFQKIAQVPGNQKQFNHHLRLYATEDLNEEVKHYMLLAYQLGI</sequence>
<reference evidence="1 2" key="1">
    <citation type="journal article" date="2018" name="Int. J. Syst. Evol. Microbiol.">
        <title>Adhaeribacter swui sp. nov., isolated from wet mud.</title>
        <authorList>
            <person name="Kim D.U."/>
            <person name="Kim K.W."/>
            <person name="Kang M.S."/>
            <person name="Kim J.Y."/>
            <person name="Jang J.H."/>
            <person name="Kim M.K."/>
        </authorList>
    </citation>
    <scope>NUCLEOTIDE SEQUENCE [LARGE SCALE GENOMIC DNA]</scope>
    <source>
        <strain evidence="1 2">KCTC 52873</strain>
    </source>
</reference>
<evidence type="ECO:0000313" key="2">
    <source>
        <dbReference type="Proteomes" id="UP000515237"/>
    </source>
</evidence>
<accession>A0A7G7G9W3</accession>
<evidence type="ECO:0000313" key="1">
    <source>
        <dbReference type="EMBL" id="QNF33947.1"/>
    </source>
</evidence>
<dbReference type="RefSeq" id="WP_185270429.1">
    <property type="nucleotide sequence ID" value="NZ_CP055156.1"/>
</dbReference>
<keyword evidence="2" id="KW-1185">Reference proteome</keyword>
<dbReference type="Proteomes" id="UP000515237">
    <property type="component" value="Chromosome"/>
</dbReference>
<proteinExistence type="predicted"/>
<dbReference type="EMBL" id="CP055156">
    <property type="protein sequence ID" value="QNF33947.1"/>
    <property type="molecule type" value="Genomic_DNA"/>
</dbReference>
<dbReference type="KEGG" id="aswu:HUW51_14900"/>